<keyword evidence="5" id="KW-0175">Coiled coil</keyword>
<dbReference type="SUPFAM" id="SSF56436">
    <property type="entry name" value="C-type lectin-like"/>
    <property type="match status" value="1"/>
</dbReference>
<keyword evidence="4" id="KW-0430">Lectin</keyword>
<keyword evidence="6" id="KW-0812">Transmembrane</keyword>
<reference evidence="8" key="3">
    <citation type="submission" date="2025-09" db="UniProtKB">
        <authorList>
            <consortium name="Ensembl"/>
        </authorList>
    </citation>
    <scope>IDENTIFICATION</scope>
</reference>
<reference evidence="8" key="1">
    <citation type="submission" date="2009-12" db="EMBL/GenBank/DDBJ databases">
        <title>The Genome Sequence of Anolis carolinensis (Green Anole Lizard).</title>
        <authorList>
            <consortium name="The Genome Sequencing Platform"/>
            <person name="Di Palma F."/>
            <person name="Alfoldi J."/>
            <person name="Heiman D."/>
            <person name="Young S."/>
            <person name="Grabherr M."/>
            <person name="Johnson J."/>
            <person name="Lander E.S."/>
            <person name="Lindblad-Toh K."/>
        </authorList>
    </citation>
    <scope>NUCLEOTIDE SEQUENCE [LARGE SCALE GENOMIC DNA]</scope>
    <source>
        <strain evidence="8">JBL SC #1</strain>
    </source>
</reference>
<gene>
    <name evidence="8" type="primary">LOC103281035</name>
</gene>
<dbReference type="InterPro" id="IPR016186">
    <property type="entry name" value="C-type_lectin-like/link_sf"/>
</dbReference>
<dbReference type="SMART" id="SM00034">
    <property type="entry name" value="CLECT"/>
    <property type="match status" value="1"/>
</dbReference>
<organism evidence="8 9">
    <name type="scientific">Anolis carolinensis</name>
    <name type="common">Green anole</name>
    <name type="synonym">American chameleon</name>
    <dbReference type="NCBI Taxonomy" id="28377"/>
    <lineage>
        <taxon>Eukaryota</taxon>
        <taxon>Metazoa</taxon>
        <taxon>Chordata</taxon>
        <taxon>Craniata</taxon>
        <taxon>Vertebrata</taxon>
        <taxon>Euteleostomi</taxon>
        <taxon>Lepidosauria</taxon>
        <taxon>Squamata</taxon>
        <taxon>Bifurcata</taxon>
        <taxon>Unidentata</taxon>
        <taxon>Episquamata</taxon>
        <taxon>Toxicofera</taxon>
        <taxon>Iguania</taxon>
        <taxon>Dactyloidae</taxon>
        <taxon>Anolis</taxon>
    </lineage>
</organism>
<dbReference type="PANTHER" id="PTHR15028:SF6">
    <property type="entry name" value="B-CELL DIFFERENTIATION ANTIGEN CD72"/>
    <property type="match status" value="1"/>
</dbReference>
<dbReference type="GeneTree" id="ENSGT00990000211156"/>
<protein>
    <recommendedName>
        <fullName evidence="7">C-type lectin domain-containing protein</fullName>
    </recommendedName>
</protein>
<dbReference type="InParanoid" id="A0A803TUH1"/>
<dbReference type="GO" id="GO:0005886">
    <property type="term" value="C:plasma membrane"/>
    <property type="evidence" value="ECO:0000318"/>
    <property type="project" value="GO_Central"/>
</dbReference>
<evidence type="ECO:0000256" key="3">
    <source>
        <dbReference type="ARBA" id="ARBA00022525"/>
    </source>
</evidence>
<evidence type="ECO:0000256" key="6">
    <source>
        <dbReference type="SAM" id="Phobius"/>
    </source>
</evidence>
<evidence type="ECO:0000256" key="2">
    <source>
        <dbReference type="ARBA" id="ARBA00004613"/>
    </source>
</evidence>
<feature type="transmembrane region" description="Helical" evidence="6">
    <location>
        <begin position="94"/>
        <end position="117"/>
    </location>
</feature>
<dbReference type="InterPro" id="IPR039689">
    <property type="entry name" value="CD72"/>
</dbReference>
<feature type="domain" description="C-type lectin" evidence="7">
    <location>
        <begin position="209"/>
        <end position="318"/>
    </location>
</feature>
<dbReference type="AlphaFoldDB" id="A0A803TUH1"/>
<feature type="coiled-coil region" evidence="5">
    <location>
        <begin position="123"/>
        <end position="171"/>
    </location>
</feature>
<dbReference type="Ensembl" id="ENSACAT00000039826.1">
    <property type="protein sequence ID" value="ENSACAP00000038861.1"/>
    <property type="gene ID" value="ENSACAG00000043199.1"/>
</dbReference>
<evidence type="ECO:0000313" key="9">
    <source>
        <dbReference type="Proteomes" id="UP000001646"/>
    </source>
</evidence>
<evidence type="ECO:0000313" key="8">
    <source>
        <dbReference type="Ensembl" id="ENSACAP00000038861.1"/>
    </source>
</evidence>
<keyword evidence="6" id="KW-1133">Transmembrane helix</keyword>
<dbReference type="Pfam" id="PF00059">
    <property type="entry name" value="Lectin_C"/>
    <property type="match status" value="1"/>
</dbReference>
<dbReference type="InterPro" id="IPR016187">
    <property type="entry name" value="CTDL_fold"/>
</dbReference>
<evidence type="ECO:0000259" key="7">
    <source>
        <dbReference type="PROSITE" id="PS50041"/>
    </source>
</evidence>
<comment type="subcellular location">
    <subcellularLocation>
        <location evidence="1">Membrane</location>
        <topology evidence="1">Single-pass membrane protein</topology>
    </subcellularLocation>
    <subcellularLocation>
        <location evidence="2">Secreted</location>
    </subcellularLocation>
</comment>
<dbReference type="PANTHER" id="PTHR15028">
    <property type="entry name" value="CD72-RELATED"/>
    <property type="match status" value="1"/>
</dbReference>
<dbReference type="Gene3D" id="3.10.100.10">
    <property type="entry name" value="Mannose-Binding Protein A, subunit A"/>
    <property type="match status" value="1"/>
</dbReference>
<dbReference type="CDD" id="cd03593">
    <property type="entry name" value="CLECT_NK_receptors_like"/>
    <property type="match status" value="1"/>
</dbReference>
<evidence type="ECO:0000256" key="4">
    <source>
        <dbReference type="ARBA" id="ARBA00022734"/>
    </source>
</evidence>
<evidence type="ECO:0000256" key="1">
    <source>
        <dbReference type="ARBA" id="ARBA00004167"/>
    </source>
</evidence>
<proteinExistence type="predicted"/>
<evidence type="ECO:0000256" key="5">
    <source>
        <dbReference type="SAM" id="Coils"/>
    </source>
</evidence>
<dbReference type="Proteomes" id="UP000001646">
    <property type="component" value="Unplaced"/>
</dbReference>
<keyword evidence="6" id="KW-0472">Membrane</keyword>
<dbReference type="GO" id="GO:0005576">
    <property type="term" value="C:extracellular region"/>
    <property type="evidence" value="ECO:0007669"/>
    <property type="project" value="UniProtKB-SubCell"/>
</dbReference>
<name>A0A803TUH1_ANOCA</name>
<dbReference type="GO" id="GO:0004888">
    <property type="term" value="F:transmembrane signaling receptor activity"/>
    <property type="evidence" value="ECO:0007669"/>
    <property type="project" value="InterPro"/>
</dbReference>
<sequence>MGLLTGPPLCGCTTHQPHPVSSTENPALQAALRSLSLCAWLSPLGSHRMPQDVTYADLKFSQSPPEGTRLEDLAYENVQASSRLEQKGGTKQTAWFAALGCAGVALILLAALIGLGVHHWRLQKTSEEEKVQLAKQLREEEERMEAVQMQLSRARTELDRVKDTLTESQHQANVVLAALEMQRLSREEALNTSWAQAAKDWCPEDWVLYQGKCLLFSTGKKKWEESKAACEAQSSRLLITRSWEPDWVQGLLGNSYHWIGLRSRKREKTRSWIWTWVDDSTYEGNKLPRSNGDSCALLTRAGELQQKYCTSPFPYICERAKGGWEQEG</sequence>
<dbReference type="InterPro" id="IPR001304">
    <property type="entry name" value="C-type_lectin-like"/>
</dbReference>
<dbReference type="GO" id="GO:0030246">
    <property type="term" value="F:carbohydrate binding"/>
    <property type="evidence" value="ECO:0007669"/>
    <property type="project" value="UniProtKB-KW"/>
</dbReference>
<keyword evidence="9" id="KW-1185">Reference proteome</keyword>
<accession>A0A803TUH1</accession>
<keyword evidence="3" id="KW-0964">Secreted</keyword>
<reference evidence="8" key="2">
    <citation type="submission" date="2025-08" db="UniProtKB">
        <authorList>
            <consortium name="Ensembl"/>
        </authorList>
    </citation>
    <scope>IDENTIFICATION</scope>
</reference>
<dbReference type="PROSITE" id="PS50041">
    <property type="entry name" value="C_TYPE_LECTIN_2"/>
    <property type="match status" value="1"/>
</dbReference>
<dbReference type="InterPro" id="IPR033992">
    <property type="entry name" value="NKR-like_CTLD"/>
</dbReference>